<sequence length="367" mass="41050">MCCSDPSVDPPEEGGNNEPLSPEKADAIMETFSFISAAKVTGNLPSVSNTTLTKTSSRDTIYTLPGVRDVLRISHPESRIVKGVYFAVSGSTFYYNVEIERRESTDTVGITYFDIDPVKINDEISDGSTSLPVDIIPYDESNQPIDIIERVMTIEKPGDACNILNHTWFWQWSMLTDPTGHPYNLNTRGERNMNEYIFKDCCLGVPACPVYDENQDPIYDVEIPISLYYTIVAEWFRFHSDGTFDRQTREQESYISNPGDDPYTFDPCSWTPEIDHRMETVNYWGTHDYAPGDNVITYLATGSTCPQGEIGCGYAGSVSNAQLITTCHVMAVIKGSEGGKSVKLLARGSSSESDVEQDILDMDRFWE</sequence>
<dbReference type="AlphaFoldDB" id="A0A364Y121"/>
<organism evidence="2 3">
    <name type="scientific">Pseudochryseolinea flava</name>
    <dbReference type="NCBI Taxonomy" id="2059302"/>
    <lineage>
        <taxon>Bacteria</taxon>
        <taxon>Pseudomonadati</taxon>
        <taxon>Bacteroidota</taxon>
        <taxon>Cytophagia</taxon>
        <taxon>Cytophagales</taxon>
        <taxon>Fulvivirgaceae</taxon>
        <taxon>Pseudochryseolinea</taxon>
    </lineage>
</organism>
<comment type="caution">
    <text evidence="2">The sequence shown here is derived from an EMBL/GenBank/DDBJ whole genome shotgun (WGS) entry which is preliminary data.</text>
</comment>
<accession>A0A364Y121</accession>
<dbReference type="Proteomes" id="UP000251889">
    <property type="component" value="Unassembled WGS sequence"/>
</dbReference>
<dbReference type="EMBL" id="QMFY01000008">
    <property type="protein sequence ID" value="RAV99982.1"/>
    <property type="molecule type" value="Genomic_DNA"/>
</dbReference>
<name>A0A364Y121_9BACT</name>
<evidence type="ECO:0000256" key="1">
    <source>
        <dbReference type="SAM" id="MobiDB-lite"/>
    </source>
</evidence>
<gene>
    <name evidence="2" type="ORF">DQQ10_15600</name>
</gene>
<proteinExistence type="predicted"/>
<keyword evidence="3" id="KW-1185">Reference proteome</keyword>
<feature type="region of interest" description="Disordered" evidence="1">
    <location>
        <begin position="1"/>
        <end position="22"/>
    </location>
</feature>
<protein>
    <submittedName>
        <fullName evidence="2">Uncharacterized protein</fullName>
    </submittedName>
</protein>
<evidence type="ECO:0000313" key="3">
    <source>
        <dbReference type="Proteomes" id="UP000251889"/>
    </source>
</evidence>
<reference evidence="2 3" key="1">
    <citation type="submission" date="2018-06" db="EMBL/GenBank/DDBJ databases">
        <title>Chryseolinea flavus sp. nov., a member of the phylum Bacteroidetes isolated from soil.</title>
        <authorList>
            <person name="Li Y."/>
            <person name="Wang J."/>
        </authorList>
    </citation>
    <scope>NUCLEOTIDE SEQUENCE [LARGE SCALE GENOMIC DNA]</scope>
    <source>
        <strain evidence="2 3">SDU1-6</strain>
    </source>
</reference>
<evidence type="ECO:0000313" key="2">
    <source>
        <dbReference type="EMBL" id="RAV99982.1"/>
    </source>
</evidence>